<proteinExistence type="inferred from homology"/>
<dbReference type="GO" id="GO:0005829">
    <property type="term" value="C:cytosol"/>
    <property type="evidence" value="ECO:0007669"/>
    <property type="project" value="TreeGrafter"/>
</dbReference>
<dbReference type="GO" id="GO:0016491">
    <property type="term" value="F:oxidoreductase activity"/>
    <property type="evidence" value="ECO:0007669"/>
    <property type="project" value="UniProtKB-KW"/>
</dbReference>
<keyword evidence="2" id="KW-0560">Oxidoreductase</keyword>
<comment type="similarity">
    <text evidence="1">Belongs to the short-chain dehydrogenases/reductases (SDR) family.</text>
</comment>
<dbReference type="PANTHER" id="PTHR42901">
    <property type="entry name" value="ALCOHOL DEHYDROGENASE"/>
    <property type="match status" value="1"/>
</dbReference>
<dbReference type="Proteomes" id="UP000799536">
    <property type="component" value="Unassembled WGS sequence"/>
</dbReference>
<evidence type="ECO:0000256" key="1">
    <source>
        <dbReference type="ARBA" id="ARBA00006484"/>
    </source>
</evidence>
<dbReference type="Gene3D" id="3.40.50.720">
    <property type="entry name" value="NAD(P)-binding Rossmann-like Domain"/>
    <property type="match status" value="1"/>
</dbReference>
<dbReference type="EMBL" id="ML994204">
    <property type="protein sequence ID" value="KAF2197731.1"/>
    <property type="molecule type" value="Genomic_DNA"/>
</dbReference>
<gene>
    <name evidence="3" type="ORF">GQ43DRAFT_483896</name>
</gene>
<dbReference type="AlphaFoldDB" id="A0A9P4JE24"/>
<organism evidence="3 4">
    <name type="scientific">Delitschia confertaspora ATCC 74209</name>
    <dbReference type="NCBI Taxonomy" id="1513339"/>
    <lineage>
        <taxon>Eukaryota</taxon>
        <taxon>Fungi</taxon>
        <taxon>Dikarya</taxon>
        <taxon>Ascomycota</taxon>
        <taxon>Pezizomycotina</taxon>
        <taxon>Dothideomycetes</taxon>
        <taxon>Pleosporomycetidae</taxon>
        <taxon>Pleosporales</taxon>
        <taxon>Delitschiaceae</taxon>
        <taxon>Delitschia</taxon>
    </lineage>
</organism>
<evidence type="ECO:0000313" key="3">
    <source>
        <dbReference type="EMBL" id="KAF2197731.1"/>
    </source>
</evidence>
<protein>
    <recommendedName>
        <fullName evidence="5">NAD(P)-binding protein</fullName>
    </recommendedName>
</protein>
<accession>A0A9P4JE24</accession>
<reference evidence="3" key="1">
    <citation type="journal article" date="2020" name="Stud. Mycol.">
        <title>101 Dothideomycetes genomes: a test case for predicting lifestyles and emergence of pathogens.</title>
        <authorList>
            <person name="Haridas S."/>
            <person name="Albert R."/>
            <person name="Binder M."/>
            <person name="Bloem J."/>
            <person name="Labutti K."/>
            <person name="Salamov A."/>
            <person name="Andreopoulos B."/>
            <person name="Baker S."/>
            <person name="Barry K."/>
            <person name="Bills G."/>
            <person name="Bluhm B."/>
            <person name="Cannon C."/>
            <person name="Castanera R."/>
            <person name="Culley D."/>
            <person name="Daum C."/>
            <person name="Ezra D."/>
            <person name="Gonzalez J."/>
            <person name="Henrissat B."/>
            <person name="Kuo A."/>
            <person name="Liang C."/>
            <person name="Lipzen A."/>
            <person name="Lutzoni F."/>
            <person name="Magnuson J."/>
            <person name="Mondo S."/>
            <person name="Nolan M."/>
            <person name="Ohm R."/>
            <person name="Pangilinan J."/>
            <person name="Park H.-J."/>
            <person name="Ramirez L."/>
            <person name="Alfaro M."/>
            <person name="Sun H."/>
            <person name="Tritt A."/>
            <person name="Yoshinaga Y."/>
            <person name="Zwiers L.-H."/>
            <person name="Turgeon B."/>
            <person name="Goodwin S."/>
            <person name="Spatafora J."/>
            <person name="Crous P."/>
            <person name="Grigoriev I."/>
        </authorList>
    </citation>
    <scope>NUCLEOTIDE SEQUENCE</scope>
    <source>
        <strain evidence="3">ATCC 74209</strain>
    </source>
</reference>
<name>A0A9P4JE24_9PLEO</name>
<dbReference type="OrthoDB" id="191139at2759"/>
<evidence type="ECO:0000256" key="2">
    <source>
        <dbReference type="ARBA" id="ARBA00023002"/>
    </source>
</evidence>
<evidence type="ECO:0008006" key="5">
    <source>
        <dbReference type="Google" id="ProtNLM"/>
    </source>
</evidence>
<dbReference type="Pfam" id="PF00106">
    <property type="entry name" value="adh_short"/>
    <property type="match status" value="1"/>
</dbReference>
<dbReference type="SUPFAM" id="SSF51735">
    <property type="entry name" value="NAD(P)-binding Rossmann-fold domains"/>
    <property type="match status" value="1"/>
</dbReference>
<dbReference type="PANTHER" id="PTHR42901:SF1">
    <property type="entry name" value="ALCOHOL DEHYDROGENASE"/>
    <property type="match status" value="1"/>
</dbReference>
<dbReference type="InterPro" id="IPR036291">
    <property type="entry name" value="NAD(P)-bd_dom_sf"/>
</dbReference>
<comment type="caution">
    <text evidence="3">The sequence shown here is derived from an EMBL/GenBank/DDBJ whole genome shotgun (WGS) entry which is preliminary data.</text>
</comment>
<dbReference type="InterPro" id="IPR002347">
    <property type="entry name" value="SDR_fam"/>
</dbReference>
<sequence>MATFDINTTDVDVLNTFGTKAKGKTWGIGAQVAISLASASPKLLILARRDGAKISPIIDQIKQANSAVQVEFLQLDLTSHESVQKSRDAVKAITKNVDFLVNNAGVMVNEGCI</sequence>
<evidence type="ECO:0000313" key="4">
    <source>
        <dbReference type="Proteomes" id="UP000799536"/>
    </source>
</evidence>
<keyword evidence="4" id="KW-1185">Reference proteome</keyword>